<accession>A0A261FSM6</accession>
<evidence type="ECO:0000313" key="3">
    <source>
        <dbReference type="Proteomes" id="UP000216074"/>
    </source>
</evidence>
<name>A0A261FSM6_9BIFI</name>
<sequence length="82" mass="9224">MNLRKWQALYYSLIVLGMVLFIIAILVDERLTVIFGFAGLASAIGGFILQFIVWKCPHCEKRLPTTGTLGMDHCPYCGNNLF</sequence>
<organism evidence="2 3">
    <name type="scientific">Bifidobacterium hapali</name>
    <dbReference type="NCBI Taxonomy" id="1630172"/>
    <lineage>
        <taxon>Bacteria</taxon>
        <taxon>Bacillati</taxon>
        <taxon>Actinomycetota</taxon>
        <taxon>Actinomycetes</taxon>
        <taxon>Bifidobacteriales</taxon>
        <taxon>Bifidobacteriaceae</taxon>
        <taxon>Bifidobacterium</taxon>
    </lineage>
</organism>
<comment type="caution">
    <text evidence="2">The sequence shown here is derived from an EMBL/GenBank/DDBJ whole genome shotgun (WGS) entry which is preliminary data.</text>
</comment>
<evidence type="ECO:0008006" key="4">
    <source>
        <dbReference type="Google" id="ProtNLM"/>
    </source>
</evidence>
<keyword evidence="1" id="KW-0812">Transmembrane</keyword>
<dbReference type="Proteomes" id="UP000216074">
    <property type="component" value="Unassembled WGS sequence"/>
</dbReference>
<keyword evidence="1" id="KW-0472">Membrane</keyword>
<protein>
    <recommendedName>
        <fullName evidence="4">Zinc ribbon domain-containing protein</fullName>
    </recommendedName>
</protein>
<gene>
    <name evidence="2" type="ORF">BHAP_2177</name>
</gene>
<keyword evidence="3" id="KW-1185">Reference proteome</keyword>
<dbReference type="AlphaFoldDB" id="A0A261FSM6"/>
<reference evidence="2 3" key="1">
    <citation type="journal article" date="2017" name="BMC Genomics">
        <title>Comparative genomic and phylogenomic analyses of the Bifidobacteriaceae family.</title>
        <authorList>
            <person name="Lugli G.A."/>
            <person name="Milani C."/>
            <person name="Turroni F."/>
            <person name="Duranti S."/>
            <person name="Mancabelli L."/>
            <person name="Mangifesta M."/>
            <person name="Ferrario C."/>
            <person name="Modesto M."/>
            <person name="Mattarelli P."/>
            <person name="Jiri K."/>
            <person name="van Sinderen D."/>
            <person name="Ventura M."/>
        </authorList>
    </citation>
    <scope>NUCLEOTIDE SEQUENCE [LARGE SCALE GENOMIC DNA]</scope>
    <source>
        <strain evidence="2 3">DSM 100202</strain>
    </source>
</reference>
<proteinExistence type="predicted"/>
<feature type="transmembrane region" description="Helical" evidence="1">
    <location>
        <begin position="33"/>
        <end position="54"/>
    </location>
</feature>
<evidence type="ECO:0000313" key="2">
    <source>
        <dbReference type="EMBL" id="OZG62078.1"/>
    </source>
</evidence>
<keyword evidence="1" id="KW-1133">Transmembrane helix</keyword>
<feature type="transmembrane region" description="Helical" evidence="1">
    <location>
        <begin position="9"/>
        <end position="27"/>
    </location>
</feature>
<dbReference type="EMBL" id="MWWY01000052">
    <property type="protein sequence ID" value="OZG62078.1"/>
    <property type="molecule type" value="Genomic_DNA"/>
</dbReference>
<evidence type="ECO:0000256" key="1">
    <source>
        <dbReference type="SAM" id="Phobius"/>
    </source>
</evidence>